<gene>
    <name evidence="1" type="ORF">MNEG_16691</name>
</gene>
<evidence type="ECO:0000313" key="1">
    <source>
        <dbReference type="EMBL" id="KIY91274.1"/>
    </source>
</evidence>
<dbReference type="GeneID" id="25734476"/>
<sequence>MFTIAHRLNTIMDSDRVIVLDAGRVVEDGEPHELLKRDQGIFTGMVEQTGASSSRCTNPCTRFPTVPRID</sequence>
<keyword evidence="2" id="KW-1185">Reference proteome</keyword>
<accession>A0A0D2LGT6</accession>
<dbReference type="AlphaFoldDB" id="A0A0D2LGT6"/>
<dbReference type="Gene3D" id="3.40.50.300">
    <property type="entry name" value="P-loop containing nucleotide triphosphate hydrolases"/>
    <property type="match status" value="1"/>
</dbReference>
<dbReference type="Proteomes" id="UP000054498">
    <property type="component" value="Unassembled WGS sequence"/>
</dbReference>
<dbReference type="RefSeq" id="XP_013890294.1">
    <property type="nucleotide sequence ID" value="XM_014034840.1"/>
</dbReference>
<dbReference type="SUPFAM" id="SSF52540">
    <property type="entry name" value="P-loop containing nucleoside triphosphate hydrolases"/>
    <property type="match status" value="1"/>
</dbReference>
<proteinExistence type="predicted"/>
<dbReference type="OrthoDB" id="548901at2759"/>
<dbReference type="InterPro" id="IPR027417">
    <property type="entry name" value="P-loop_NTPase"/>
</dbReference>
<name>A0A0D2LGT6_9CHLO</name>
<dbReference type="EMBL" id="KK106875">
    <property type="protein sequence ID" value="KIY91274.1"/>
    <property type="molecule type" value="Genomic_DNA"/>
</dbReference>
<dbReference type="STRING" id="145388.A0A0D2LGT6"/>
<reference evidence="1 2" key="1">
    <citation type="journal article" date="2013" name="BMC Genomics">
        <title>Reconstruction of the lipid metabolism for the microalga Monoraphidium neglectum from its genome sequence reveals characteristics suitable for biofuel production.</title>
        <authorList>
            <person name="Bogen C."/>
            <person name="Al-Dilaimi A."/>
            <person name="Albersmeier A."/>
            <person name="Wichmann J."/>
            <person name="Grundmann M."/>
            <person name="Rupp O."/>
            <person name="Lauersen K.J."/>
            <person name="Blifernez-Klassen O."/>
            <person name="Kalinowski J."/>
            <person name="Goesmann A."/>
            <person name="Mussgnug J.H."/>
            <person name="Kruse O."/>
        </authorList>
    </citation>
    <scope>NUCLEOTIDE SEQUENCE [LARGE SCALE GENOMIC DNA]</scope>
    <source>
        <strain evidence="1 2">SAG 48.87</strain>
    </source>
</reference>
<evidence type="ECO:0000313" key="2">
    <source>
        <dbReference type="Proteomes" id="UP000054498"/>
    </source>
</evidence>
<dbReference type="KEGG" id="mng:MNEG_16691"/>
<organism evidence="1 2">
    <name type="scientific">Monoraphidium neglectum</name>
    <dbReference type="NCBI Taxonomy" id="145388"/>
    <lineage>
        <taxon>Eukaryota</taxon>
        <taxon>Viridiplantae</taxon>
        <taxon>Chlorophyta</taxon>
        <taxon>core chlorophytes</taxon>
        <taxon>Chlorophyceae</taxon>
        <taxon>CS clade</taxon>
        <taxon>Sphaeropleales</taxon>
        <taxon>Selenastraceae</taxon>
        <taxon>Monoraphidium</taxon>
    </lineage>
</organism>
<protein>
    <submittedName>
        <fullName evidence="1">Uncharacterized protein</fullName>
    </submittedName>
</protein>